<dbReference type="RefSeq" id="WP_104831244.1">
    <property type="nucleotide sequence ID" value="NZ_PJCH01000015.1"/>
</dbReference>
<evidence type="ECO:0000313" key="2">
    <source>
        <dbReference type="EMBL" id="PQA86032.1"/>
    </source>
</evidence>
<keyword evidence="1" id="KW-0472">Membrane</keyword>
<organism evidence="2 3">
    <name type="scientific">Hyphococcus luteus</name>
    <dbReference type="NCBI Taxonomy" id="2058213"/>
    <lineage>
        <taxon>Bacteria</taxon>
        <taxon>Pseudomonadati</taxon>
        <taxon>Pseudomonadota</taxon>
        <taxon>Alphaproteobacteria</taxon>
        <taxon>Parvularculales</taxon>
        <taxon>Parvularculaceae</taxon>
        <taxon>Hyphococcus</taxon>
    </lineage>
</organism>
<keyword evidence="1" id="KW-1133">Transmembrane helix</keyword>
<feature type="transmembrane region" description="Helical" evidence="1">
    <location>
        <begin position="30"/>
        <end position="50"/>
    </location>
</feature>
<evidence type="ECO:0000256" key="1">
    <source>
        <dbReference type="SAM" id="Phobius"/>
    </source>
</evidence>
<accession>A0A2S7K0K5</accession>
<dbReference type="EMBL" id="PJCH01000015">
    <property type="protein sequence ID" value="PQA86032.1"/>
    <property type="molecule type" value="Genomic_DNA"/>
</dbReference>
<comment type="caution">
    <text evidence="2">The sequence shown here is derived from an EMBL/GenBank/DDBJ whole genome shotgun (WGS) entry which is preliminary data.</text>
</comment>
<protein>
    <submittedName>
        <fullName evidence="2">Uncharacterized protein</fullName>
    </submittedName>
</protein>
<gene>
    <name evidence="2" type="ORF">CW354_16765</name>
</gene>
<sequence length="84" mass="9516">MFYRVTWFLVLITSLAAMFLSFIPSELPPMLLHIALFLPGGLVTIIYWLFKGEGFWGNNKALTFIFAFIPAILSGLYSYSIVFG</sequence>
<keyword evidence="1" id="KW-0812">Transmembrane</keyword>
<name>A0A2S7K0K5_9PROT</name>
<dbReference type="AlphaFoldDB" id="A0A2S7K0K5"/>
<feature type="transmembrane region" description="Helical" evidence="1">
    <location>
        <begin position="7"/>
        <end position="24"/>
    </location>
</feature>
<evidence type="ECO:0000313" key="3">
    <source>
        <dbReference type="Proteomes" id="UP000239504"/>
    </source>
</evidence>
<feature type="transmembrane region" description="Helical" evidence="1">
    <location>
        <begin position="62"/>
        <end position="82"/>
    </location>
</feature>
<proteinExistence type="predicted"/>
<dbReference type="Proteomes" id="UP000239504">
    <property type="component" value="Unassembled WGS sequence"/>
</dbReference>
<keyword evidence="3" id="KW-1185">Reference proteome</keyword>
<reference evidence="2 3" key="1">
    <citation type="submission" date="2017-12" db="EMBL/GenBank/DDBJ databases">
        <authorList>
            <person name="Hurst M.R.H."/>
        </authorList>
    </citation>
    <scope>NUCLEOTIDE SEQUENCE [LARGE SCALE GENOMIC DNA]</scope>
    <source>
        <strain evidence="2 3">SY-3-19</strain>
    </source>
</reference>